<evidence type="ECO:0000256" key="1">
    <source>
        <dbReference type="ARBA" id="ARBA00007398"/>
    </source>
</evidence>
<dbReference type="SUPFAM" id="SSF88723">
    <property type="entry name" value="PIN domain-like"/>
    <property type="match status" value="1"/>
</dbReference>
<dbReference type="PANTHER" id="PTHR15665">
    <property type="entry name" value="ASTEROID PROTEIN"/>
    <property type="match status" value="1"/>
</dbReference>
<dbReference type="Pfam" id="PF00752">
    <property type="entry name" value="XPG_N"/>
    <property type="match status" value="1"/>
</dbReference>
<protein>
    <submittedName>
        <fullName evidence="3">XPG and NYN domain containing protein</fullName>
    </submittedName>
</protein>
<dbReference type="Gene3D" id="3.40.50.1010">
    <property type="entry name" value="5'-nuclease"/>
    <property type="match status" value="1"/>
</dbReference>
<organism evidence="3 4">
    <name type="scientific">Euroglyphus maynei</name>
    <name type="common">Mayne's house dust mite</name>
    <dbReference type="NCBI Taxonomy" id="6958"/>
    <lineage>
        <taxon>Eukaryota</taxon>
        <taxon>Metazoa</taxon>
        <taxon>Ecdysozoa</taxon>
        <taxon>Arthropoda</taxon>
        <taxon>Chelicerata</taxon>
        <taxon>Arachnida</taxon>
        <taxon>Acari</taxon>
        <taxon>Acariformes</taxon>
        <taxon>Sarcoptiformes</taxon>
        <taxon>Astigmata</taxon>
        <taxon>Psoroptidia</taxon>
        <taxon>Analgoidea</taxon>
        <taxon>Pyroglyphidae</taxon>
        <taxon>Pyroglyphinae</taxon>
        <taxon>Euroglyphus</taxon>
    </lineage>
</organism>
<proteinExistence type="inferred from homology"/>
<name>A0A1Y3AR88_EURMA</name>
<dbReference type="AlphaFoldDB" id="A0A1Y3AR88"/>
<dbReference type="OrthoDB" id="25987at2759"/>
<dbReference type="SMART" id="SM00485">
    <property type="entry name" value="XPGN"/>
    <property type="match status" value="1"/>
</dbReference>
<dbReference type="InterPro" id="IPR026832">
    <property type="entry name" value="Asteroid"/>
</dbReference>
<accession>A0A1Y3AR88</accession>
<evidence type="ECO:0000259" key="2">
    <source>
        <dbReference type="SMART" id="SM00485"/>
    </source>
</evidence>
<comment type="similarity">
    <text evidence="1">Belongs to the asteroid family.</text>
</comment>
<dbReference type="EMBL" id="MUJZ01067878">
    <property type="protein sequence ID" value="OTF69986.1"/>
    <property type="molecule type" value="Genomic_DNA"/>
</dbReference>
<evidence type="ECO:0000313" key="4">
    <source>
        <dbReference type="Proteomes" id="UP000194236"/>
    </source>
</evidence>
<feature type="domain" description="XPG N-terminal" evidence="2">
    <location>
        <begin position="1"/>
        <end position="103"/>
    </location>
</feature>
<dbReference type="GO" id="GO:0004518">
    <property type="term" value="F:nuclease activity"/>
    <property type="evidence" value="ECO:0007669"/>
    <property type="project" value="InterPro"/>
</dbReference>
<dbReference type="Proteomes" id="UP000194236">
    <property type="component" value="Unassembled WGS sequence"/>
</dbReference>
<dbReference type="InterPro" id="IPR006085">
    <property type="entry name" value="XPG_DNA_repair_N"/>
</dbReference>
<keyword evidence="4" id="KW-1185">Reference proteome</keyword>
<comment type="caution">
    <text evidence="3">The sequence shown here is derived from an EMBL/GenBank/DDBJ whole genome shotgun (WGS) entry which is preliminary data.</text>
</comment>
<gene>
    <name evidence="3" type="ORF">BLA29_000198</name>
</gene>
<dbReference type="InterPro" id="IPR029060">
    <property type="entry name" value="PIN-like_dom_sf"/>
</dbReference>
<reference evidence="3 4" key="1">
    <citation type="submission" date="2017-03" db="EMBL/GenBank/DDBJ databases">
        <title>Genome Survey of Euroglyphus maynei.</title>
        <authorList>
            <person name="Arlian L.G."/>
            <person name="Morgan M.S."/>
            <person name="Rider S.D."/>
        </authorList>
    </citation>
    <scope>NUCLEOTIDE SEQUENCE [LARGE SCALE GENOMIC DNA]</scope>
    <source>
        <strain evidence="3">Arlian Lab</strain>
        <tissue evidence="3">Whole body</tissue>
    </source>
</reference>
<evidence type="ECO:0000313" key="3">
    <source>
        <dbReference type="EMBL" id="OTF69986.1"/>
    </source>
</evidence>
<dbReference type="PANTHER" id="PTHR15665:SF1">
    <property type="entry name" value="PROTEIN ASTEROID HOMOLOG 1"/>
    <property type="match status" value="1"/>
</dbReference>
<sequence>MGVQGLLTFMNRNDYFEIHKLKDTVLVIDGYNLIYQQFFNNQQRINDHMYGGDYDQLARHVQQFFKNLHKCNIHPIVVFDGAIDPSLEKLQTMLKRVDLSLNSAHKIYANNYCTEGIMPSLADSIYRLQLEQLKIPVFQTCYEADRTIIQIAHELECPILSNDSDFLLCNLPAGIVNLQSLFDFDVVVHRDSDEDYYYLRCRYYHVKNLRRSYPKINLDLVQIIGFILGNDYVDSEIIVMFTRRISSYKDRQKLISDVLRWIAQHDTLKSLIHQMSQILKSADHQLIKIIKKHYLLLENPIDNEKPISHQIYLEKNMSRLFIQNINIPTWMHSKFVRKQIHCRLLTITNVRIDWCRPLVEDFSYPQSSYETSNELMRFIYGILRSQDKNIAKIKRYCRRNREFKAQPITPIIDLDKKLLPKLSEIERLSPQERKNIFFKILKINPEIHKSLMKLLEGRLKKNFSIDPDMIIPFSSMLIALLFMLRNFSDHIWLEFVYAIYMNLWFTGYLCRGINSPLFLKLDSISRQTLQNNLIQFSSLPVLSYSKVYMPRLVHFYNVFQICVENIDFLGQILDLKHLFNADIMLCALKGTFIYNLTVDLCSRPKPFLYIQQLVQRQQFKPLDIFIEMLDLILRESDRCMLVKNLSSVDSDVVPKHLTCKITNTILPNRKYFVRSFDFTSKKTHVNSQKLKLQK</sequence>